<dbReference type="EMBL" id="CACTIH010001840">
    <property type="protein sequence ID" value="CAA2965299.1"/>
    <property type="molecule type" value="Genomic_DNA"/>
</dbReference>
<sequence length="165" mass="18005">MFGHKIATRSSKNQTAIINQAGGANTKQVLVVEPKTQQNQHGISGQIYDNGSAQSESAAHAGKNGQIVVNLMQANSVGQEDIQQMDAQQKQLTELMVEPFVEVVNRKKVVHKGRNSYEQNGQYIAGRNGQNAGGESVQENRDELEYPFVEVASKKKGMNKSNGHV</sequence>
<evidence type="ECO:0000313" key="1">
    <source>
        <dbReference type="EMBL" id="CAA2965299.1"/>
    </source>
</evidence>
<proteinExistence type="predicted"/>
<name>A0A8S0QI93_OLEEU</name>
<dbReference type="Proteomes" id="UP000594638">
    <property type="component" value="Unassembled WGS sequence"/>
</dbReference>
<gene>
    <name evidence="1" type="ORF">OLEA9_A039925</name>
</gene>
<reference evidence="1 2" key="1">
    <citation type="submission" date="2019-12" db="EMBL/GenBank/DDBJ databases">
        <authorList>
            <person name="Alioto T."/>
            <person name="Alioto T."/>
            <person name="Gomez Garrido J."/>
        </authorList>
    </citation>
    <scope>NUCLEOTIDE SEQUENCE [LARGE SCALE GENOMIC DNA]</scope>
</reference>
<comment type="caution">
    <text evidence="1">The sequence shown here is derived from an EMBL/GenBank/DDBJ whole genome shotgun (WGS) entry which is preliminary data.</text>
</comment>
<organism evidence="1 2">
    <name type="scientific">Olea europaea subsp. europaea</name>
    <dbReference type="NCBI Taxonomy" id="158383"/>
    <lineage>
        <taxon>Eukaryota</taxon>
        <taxon>Viridiplantae</taxon>
        <taxon>Streptophyta</taxon>
        <taxon>Embryophyta</taxon>
        <taxon>Tracheophyta</taxon>
        <taxon>Spermatophyta</taxon>
        <taxon>Magnoliopsida</taxon>
        <taxon>eudicotyledons</taxon>
        <taxon>Gunneridae</taxon>
        <taxon>Pentapetalae</taxon>
        <taxon>asterids</taxon>
        <taxon>lamiids</taxon>
        <taxon>Lamiales</taxon>
        <taxon>Oleaceae</taxon>
        <taxon>Oleeae</taxon>
        <taxon>Olea</taxon>
    </lineage>
</organism>
<accession>A0A8S0QI93</accession>
<evidence type="ECO:0000313" key="2">
    <source>
        <dbReference type="Proteomes" id="UP000594638"/>
    </source>
</evidence>
<dbReference type="AlphaFoldDB" id="A0A8S0QI93"/>
<protein>
    <submittedName>
        <fullName evidence="1">Uncharacterized protein</fullName>
    </submittedName>
</protein>
<dbReference type="Gramene" id="OE9A039925T1">
    <property type="protein sequence ID" value="OE9A039925C1"/>
    <property type="gene ID" value="OE9A039925"/>
</dbReference>
<keyword evidence="2" id="KW-1185">Reference proteome</keyword>